<evidence type="ECO:0000313" key="12">
    <source>
        <dbReference type="Proteomes" id="UP000757604"/>
    </source>
</evidence>
<keyword evidence="8" id="KW-0843">Virulence</keyword>
<dbReference type="InterPro" id="IPR003018">
    <property type="entry name" value="GAF"/>
</dbReference>
<accession>A0ABS7HDZ5</accession>
<dbReference type="InterPro" id="IPR029016">
    <property type="entry name" value="GAF-like_dom_sf"/>
</dbReference>
<dbReference type="EMBL" id="JAEUAO010000003">
    <property type="protein sequence ID" value="MBW9064664.1"/>
    <property type="molecule type" value="Genomic_DNA"/>
</dbReference>
<name>A0ABS7HDZ5_9HYPH</name>
<keyword evidence="5" id="KW-0547">Nucleotide-binding</keyword>
<dbReference type="Pfam" id="PF01590">
    <property type="entry name" value="GAF"/>
    <property type="match status" value="1"/>
</dbReference>
<dbReference type="SMART" id="SM00086">
    <property type="entry name" value="PAC"/>
    <property type="match status" value="1"/>
</dbReference>
<feature type="domain" description="PAC" evidence="10">
    <location>
        <begin position="249"/>
        <end position="301"/>
    </location>
</feature>
<keyword evidence="7" id="KW-0067">ATP-binding</keyword>
<dbReference type="EC" id="2.7.13.3" evidence="2"/>
<proteinExistence type="predicted"/>
<keyword evidence="4" id="KW-0808">Transferase</keyword>
<evidence type="ECO:0000256" key="6">
    <source>
        <dbReference type="ARBA" id="ARBA00022777"/>
    </source>
</evidence>
<evidence type="ECO:0000256" key="1">
    <source>
        <dbReference type="ARBA" id="ARBA00000085"/>
    </source>
</evidence>
<dbReference type="InterPro" id="IPR000700">
    <property type="entry name" value="PAS-assoc_C"/>
</dbReference>
<dbReference type="PROSITE" id="PS50113">
    <property type="entry name" value="PAC"/>
    <property type="match status" value="1"/>
</dbReference>
<dbReference type="RefSeq" id="WP_220372637.1">
    <property type="nucleotide sequence ID" value="NZ_JAEUAO010000003.1"/>
</dbReference>
<evidence type="ECO:0000313" key="11">
    <source>
        <dbReference type="EMBL" id="MBW9064664.1"/>
    </source>
</evidence>
<dbReference type="SMART" id="SM00065">
    <property type="entry name" value="GAF"/>
    <property type="match status" value="1"/>
</dbReference>
<dbReference type="InterPro" id="IPR000014">
    <property type="entry name" value="PAS"/>
</dbReference>
<dbReference type="InterPro" id="IPR035965">
    <property type="entry name" value="PAS-like_dom_sf"/>
</dbReference>
<keyword evidence="3" id="KW-0597">Phosphoprotein</keyword>
<evidence type="ECO:0000256" key="4">
    <source>
        <dbReference type="ARBA" id="ARBA00022679"/>
    </source>
</evidence>
<comment type="catalytic activity">
    <reaction evidence="1">
        <text>ATP + protein L-histidine = ADP + protein N-phospho-L-histidine.</text>
        <dbReference type="EC" id="2.7.13.3"/>
    </reaction>
</comment>
<dbReference type="PANTHER" id="PTHR41523:SF8">
    <property type="entry name" value="ETHYLENE RESPONSE SENSOR PROTEIN"/>
    <property type="match status" value="1"/>
</dbReference>
<evidence type="ECO:0000256" key="5">
    <source>
        <dbReference type="ARBA" id="ARBA00022741"/>
    </source>
</evidence>
<dbReference type="CDD" id="cd00130">
    <property type="entry name" value="PAS"/>
    <property type="match status" value="1"/>
</dbReference>
<reference evidence="11 12" key="1">
    <citation type="journal article" date="2021" name="MBio">
        <title>Poor Competitiveness of Bradyrhizobium in Pigeon Pea Root Colonization in Indian Soils.</title>
        <authorList>
            <person name="Chalasani D."/>
            <person name="Basu A."/>
            <person name="Pullabhotla S.V.S.R.N."/>
            <person name="Jorrin B."/>
            <person name="Neal A.L."/>
            <person name="Poole P.S."/>
            <person name="Podile A.R."/>
            <person name="Tkacz A."/>
        </authorList>
    </citation>
    <scope>NUCLEOTIDE SEQUENCE [LARGE SCALE GENOMIC DNA]</scope>
    <source>
        <strain evidence="11 12">HU44</strain>
    </source>
</reference>
<dbReference type="PANTHER" id="PTHR41523">
    <property type="entry name" value="TWO-COMPONENT SYSTEM SENSOR PROTEIN"/>
    <property type="match status" value="1"/>
</dbReference>
<dbReference type="InterPro" id="IPR013767">
    <property type="entry name" value="PAS_fold"/>
</dbReference>
<evidence type="ECO:0000256" key="3">
    <source>
        <dbReference type="ARBA" id="ARBA00022553"/>
    </source>
</evidence>
<keyword evidence="6" id="KW-0418">Kinase</keyword>
<evidence type="ECO:0000256" key="2">
    <source>
        <dbReference type="ARBA" id="ARBA00012438"/>
    </source>
</evidence>
<dbReference type="Gene3D" id="3.30.450.20">
    <property type="entry name" value="PAS domain"/>
    <property type="match status" value="1"/>
</dbReference>
<dbReference type="Pfam" id="PF00989">
    <property type="entry name" value="PAS"/>
    <property type="match status" value="1"/>
</dbReference>
<evidence type="ECO:0000256" key="8">
    <source>
        <dbReference type="ARBA" id="ARBA00023026"/>
    </source>
</evidence>
<dbReference type="SUPFAM" id="SSF55785">
    <property type="entry name" value="PYP-like sensor domain (PAS domain)"/>
    <property type="match status" value="1"/>
</dbReference>
<dbReference type="SMART" id="SM00091">
    <property type="entry name" value="PAS"/>
    <property type="match status" value="1"/>
</dbReference>
<dbReference type="Proteomes" id="UP000757604">
    <property type="component" value="Unassembled WGS sequence"/>
</dbReference>
<gene>
    <name evidence="11" type="ORF">JNB71_15210</name>
</gene>
<dbReference type="InterPro" id="IPR001610">
    <property type="entry name" value="PAC"/>
</dbReference>
<organism evidence="11 12">
    <name type="scientific">Rhizobium herbae</name>
    <dbReference type="NCBI Taxonomy" id="508661"/>
    <lineage>
        <taxon>Bacteria</taxon>
        <taxon>Pseudomonadati</taxon>
        <taxon>Pseudomonadota</taxon>
        <taxon>Alphaproteobacteria</taxon>
        <taxon>Hyphomicrobiales</taxon>
        <taxon>Rhizobiaceae</taxon>
        <taxon>Rhizobium/Agrobacterium group</taxon>
        <taxon>Rhizobium</taxon>
    </lineage>
</organism>
<evidence type="ECO:0000259" key="10">
    <source>
        <dbReference type="PROSITE" id="PS50113"/>
    </source>
</evidence>
<dbReference type="Gene3D" id="3.30.450.40">
    <property type="match status" value="1"/>
</dbReference>
<protein>
    <recommendedName>
        <fullName evidence="2">histidine kinase</fullName>
        <ecNumber evidence="2">2.7.13.3</ecNumber>
    </recommendedName>
</protein>
<dbReference type="NCBIfam" id="TIGR00229">
    <property type="entry name" value="sensory_box"/>
    <property type="match status" value="1"/>
</dbReference>
<dbReference type="PROSITE" id="PS50112">
    <property type="entry name" value="PAS"/>
    <property type="match status" value="1"/>
</dbReference>
<keyword evidence="12" id="KW-1185">Reference proteome</keyword>
<sequence length="358" mass="40085">MEIEPLRMKKVPLLSAQAQAVLFRFTDRLYRACSLTEVYDAALDAIADGLSCPRASILRFDTEGVMRFVAWRGLSEKYRLAVDGHSPWRPGDHEANPICIEDIEVADESEGLKATIRKEGIRALAFIPLTIDGCVIGKFMAYYRTPHSFTDHEIELALTVARQLGFSIARHLADDDARRLISIVESAEDAILAKDLRGIITSWNAGAERLFGYQKHEAIGQPGTMLIPSDRQDEEPIILGRILNGERINQYETIRQRKDGSLVDISLTVSPIKDSAGNIIGVSKIARDITERRRSHEEQLLLLREMDHRIKNLFAVAGGIVAQRSQRPVSGRACLLVARPPQRARARPRVDTSSTRDR</sequence>
<comment type="caution">
    <text evidence="11">The sequence shown here is derived from an EMBL/GenBank/DDBJ whole genome shotgun (WGS) entry which is preliminary data.</text>
</comment>
<dbReference type="SUPFAM" id="SSF55781">
    <property type="entry name" value="GAF domain-like"/>
    <property type="match status" value="1"/>
</dbReference>
<evidence type="ECO:0000256" key="7">
    <source>
        <dbReference type="ARBA" id="ARBA00022840"/>
    </source>
</evidence>
<evidence type="ECO:0000259" key="9">
    <source>
        <dbReference type="PROSITE" id="PS50112"/>
    </source>
</evidence>
<feature type="domain" description="PAS" evidence="9">
    <location>
        <begin position="176"/>
        <end position="246"/>
    </location>
</feature>